<dbReference type="Proteomes" id="UP000504637">
    <property type="component" value="Unplaced"/>
</dbReference>
<dbReference type="GO" id="GO:0006508">
    <property type="term" value="P:proteolysis"/>
    <property type="evidence" value="ECO:0007669"/>
    <property type="project" value="InterPro"/>
</dbReference>
<feature type="active site" description="Proton acceptor" evidence="1">
    <location>
        <position position="190"/>
    </location>
</feature>
<evidence type="ECO:0000313" key="3">
    <source>
        <dbReference type="Proteomes" id="UP000504637"/>
    </source>
</evidence>
<reference evidence="4" key="1">
    <citation type="submission" date="2020-01" db="EMBL/GenBank/DDBJ databases">
        <authorList>
            <consortium name="DOE Joint Genome Institute"/>
            <person name="Haridas S."/>
            <person name="Albert R."/>
            <person name="Binder M."/>
            <person name="Bloem J."/>
            <person name="Labutti K."/>
            <person name="Salamov A."/>
            <person name="Andreopoulos B."/>
            <person name="Baker S.E."/>
            <person name="Barry K."/>
            <person name="Bills G."/>
            <person name="Bluhm B.H."/>
            <person name="Cannon C."/>
            <person name="Castanera R."/>
            <person name="Culley D.E."/>
            <person name="Daum C."/>
            <person name="Ezra D."/>
            <person name="Gonzalez J.B."/>
            <person name="Henrissat B."/>
            <person name="Kuo A."/>
            <person name="Liang C."/>
            <person name="Lipzen A."/>
            <person name="Lutzoni F."/>
            <person name="Magnuson J."/>
            <person name="Mondo S."/>
            <person name="Nolan M."/>
            <person name="Ohm R."/>
            <person name="Pangilinan J."/>
            <person name="Park H.-J."/>
            <person name="Ramirez L."/>
            <person name="Alfaro M."/>
            <person name="Sun H."/>
            <person name="Tritt A."/>
            <person name="Yoshinaga Y."/>
            <person name="Zwiers L.-H."/>
            <person name="Turgeon B.G."/>
            <person name="Goodwin S.B."/>
            <person name="Spatafora J.W."/>
            <person name="Crous P.W."/>
            <person name="Grigoriev I.V."/>
        </authorList>
    </citation>
    <scope>NUCLEOTIDE SEQUENCE</scope>
    <source>
        <strain evidence="4">CBS 342.82</strain>
    </source>
</reference>
<dbReference type="SUPFAM" id="SSF49899">
    <property type="entry name" value="Concanavalin A-like lectins/glucanases"/>
    <property type="match status" value="1"/>
</dbReference>
<protein>
    <submittedName>
        <fullName evidence="4">Concanavalin A-like lectin/glucanase</fullName>
    </submittedName>
</protein>
<dbReference type="PANTHER" id="PTHR37536">
    <property type="entry name" value="PUTATIVE (AFU_ORTHOLOGUE AFUA_3G02970)-RELATED"/>
    <property type="match status" value="1"/>
</dbReference>
<feature type="signal peptide" evidence="2">
    <location>
        <begin position="1"/>
        <end position="20"/>
    </location>
</feature>
<reference evidence="4" key="2">
    <citation type="submission" date="2020-04" db="EMBL/GenBank/DDBJ databases">
        <authorList>
            <consortium name="NCBI Genome Project"/>
        </authorList>
    </citation>
    <scope>NUCLEOTIDE SEQUENCE</scope>
    <source>
        <strain evidence="4">CBS 342.82</strain>
    </source>
</reference>
<dbReference type="GeneID" id="54362907"/>
<reference evidence="4" key="3">
    <citation type="submission" date="2025-08" db="UniProtKB">
        <authorList>
            <consortium name="RefSeq"/>
        </authorList>
    </citation>
    <scope>IDENTIFICATION</scope>
    <source>
        <strain evidence="4">CBS 342.82</strain>
    </source>
</reference>
<dbReference type="OrthoDB" id="2862635at2759"/>
<sequence>MAKAHPATILLACLAAAASAAPTKASGRIKSGTYAGVVNYGTKITGASADITVPECRVGTPNTTYSTYTSDGWVGISAYRAPDDAASYGLLQTGISCFIEPNFNPETGEYLPATTSYQAWTEWAPGPPIYFNSSLSDFQPGDRIHGRVHAVGRDAGTTYLRNPRTGKEYTYKFINQTALLGSTNAEWITECETGYTPEFGAEGTLTANYTAWHFENAAYYLESDAKPHLARPESQIDTYINGTEVAKTVYHAAGRFQVDDAWPANFTLGL</sequence>
<evidence type="ECO:0000313" key="4">
    <source>
        <dbReference type="RefSeq" id="XP_033458442.1"/>
    </source>
</evidence>
<evidence type="ECO:0000256" key="1">
    <source>
        <dbReference type="PIRSR" id="PIRSR600250-50"/>
    </source>
</evidence>
<dbReference type="CDD" id="cd13426">
    <property type="entry name" value="Peptidase_G1"/>
    <property type="match status" value="1"/>
</dbReference>
<dbReference type="Pfam" id="PF01828">
    <property type="entry name" value="Peptidase_A4"/>
    <property type="match status" value="1"/>
</dbReference>
<dbReference type="RefSeq" id="XP_033458442.1">
    <property type="nucleotide sequence ID" value="XM_033605107.1"/>
</dbReference>
<feature type="chain" id="PRO_5027080872" evidence="2">
    <location>
        <begin position="21"/>
        <end position="270"/>
    </location>
</feature>
<proteinExistence type="predicted"/>
<dbReference type="AlphaFoldDB" id="A0A6J3M070"/>
<organism evidence="4">
    <name type="scientific">Dissoconium aciculare CBS 342.82</name>
    <dbReference type="NCBI Taxonomy" id="1314786"/>
    <lineage>
        <taxon>Eukaryota</taxon>
        <taxon>Fungi</taxon>
        <taxon>Dikarya</taxon>
        <taxon>Ascomycota</taxon>
        <taxon>Pezizomycotina</taxon>
        <taxon>Dothideomycetes</taxon>
        <taxon>Dothideomycetidae</taxon>
        <taxon>Mycosphaerellales</taxon>
        <taxon>Dissoconiaceae</taxon>
        <taxon>Dissoconium</taxon>
    </lineage>
</organism>
<dbReference type="PANTHER" id="PTHR37536:SF1">
    <property type="entry name" value="ASPERGILLOPEPSIN, PUTAITVE (AFU_ORTHOLOGUE AFUA_7G01200)"/>
    <property type="match status" value="1"/>
</dbReference>
<dbReference type="InterPro" id="IPR038656">
    <property type="entry name" value="Peptidase_G1_sf"/>
</dbReference>
<dbReference type="InterPro" id="IPR013320">
    <property type="entry name" value="ConA-like_dom_sf"/>
</dbReference>
<keyword evidence="3" id="KW-1185">Reference proteome</keyword>
<keyword evidence="2" id="KW-0732">Signal</keyword>
<dbReference type="Gene3D" id="2.60.120.700">
    <property type="entry name" value="Peptidase G1"/>
    <property type="match status" value="1"/>
</dbReference>
<dbReference type="InterPro" id="IPR000250">
    <property type="entry name" value="Peptidase_G1"/>
</dbReference>
<evidence type="ECO:0000256" key="2">
    <source>
        <dbReference type="SAM" id="SignalP"/>
    </source>
</evidence>
<dbReference type="GO" id="GO:0070007">
    <property type="term" value="F:glutamic-type endopeptidase activity"/>
    <property type="evidence" value="ECO:0007669"/>
    <property type="project" value="InterPro"/>
</dbReference>
<accession>A0A6J3M070</accession>
<gene>
    <name evidence="4" type="ORF">K489DRAFT_381394</name>
</gene>
<name>A0A6J3M070_9PEZI</name>